<feature type="transmembrane region" description="Helical" evidence="6">
    <location>
        <begin position="323"/>
        <end position="340"/>
    </location>
</feature>
<feature type="transmembrane region" description="Helical" evidence="6">
    <location>
        <begin position="184"/>
        <end position="202"/>
    </location>
</feature>
<feature type="transmembrane region" description="Helical" evidence="6">
    <location>
        <begin position="119"/>
        <end position="141"/>
    </location>
</feature>
<feature type="transmembrane region" description="Helical" evidence="6">
    <location>
        <begin position="352"/>
        <end position="370"/>
    </location>
</feature>
<proteinExistence type="predicted"/>
<dbReference type="Proteomes" id="UP000887013">
    <property type="component" value="Unassembled WGS sequence"/>
</dbReference>
<feature type="region of interest" description="Disordered" evidence="5">
    <location>
        <begin position="496"/>
        <end position="529"/>
    </location>
</feature>
<feature type="transmembrane region" description="Helical" evidence="6">
    <location>
        <begin position="405"/>
        <end position="428"/>
    </location>
</feature>
<dbReference type="OrthoDB" id="8049622at2759"/>
<comment type="caution">
    <text evidence="8">The sequence shown here is derived from an EMBL/GenBank/DDBJ whole genome shotgun (WGS) entry which is preliminary data.</text>
</comment>
<dbReference type="SUPFAM" id="SSF103473">
    <property type="entry name" value="MFS general substrate transporter"/>
    <property type="match status" value="1"/>
</dbReference>
<comment type="subcellular location">
    <subcellularLocation>
        <location evidence="1">Membrane</location>
        <topology evidence="1">Multi-pass membrane protein</topology>
    </subcellularLocation>
</comment>
<feature type="domain" description="Major facilitator superfamily (MFS) profile" evidence="7">
    <location>
        <begin position="49"/>
        <end position="493"/>
    </location>
</feature>
<gene>
    <name evidence="8" type="primary">Orct</name>
    <name evidence="8" type="ORF">NPIL_434171</name>
</gene>
<dbReference type="InterPro" id="IPR005828">
    <property type="entry name" value="MFS_sugar_transport-like"/>
</dbReference>
<dbReference type="EMBL" id="BMAW01112032">
    <property type="protein sequence ID" value="GFT50775.1"/>
    <property type="molecule type" value="Genomic_DNA"/>
</dbReference>
<evidence type="ECO:0000256" key="2">
    <source>
        <dbReference type="ARBA" id="ARBA00022692"/>
    </source>
</evidence>
<dbReference type="PANTHER" id="PTHR24064">
    <property type="entry name" value="SOLUTE CARRIER FAMILY 22 MEMBER"/>
    <property type="match status" value="1"/>
</dbReference>
<evidence type="ECO:0000313" key="9">
    <source>
        <dbReference type="Proteomes" id="UP000887013"/>
    </source>
</evidence>
<keyword evidence="2 6" id="KW-0812">Transmembrane</keyword>
<evidence type="ECO:0000256" key="3">
    <source>
        <dbReference type="ARBA" id="ARBA00022989"/>
    </source>
</evidence>
<dbReference type="InterPro" id="IPR020846">
    <property type="entry name" value="MFS_dom"/>
</dbReference>
<dbReference type="GO" id="GO:0016020">
    <property type="term" value="C:membrane"/>
    <property type="evidence" value="ECO:0007669"/>
    <property type="project" value="UniProtKB-SubCell"/>
</dbReference>
<sequence>MQAGKKYLKFLKLSLSRRLIAVDCNYCRFKKREQVSLNQVERIKDARVKYGVLRCGGQLWSLAAEGVHRVPVRQHAGDMAKYVHHLPRPQFPCTRWEYDTSESSRTIVSEWDLVCDREWLISLAKSVFMFGYLLSVILFGQISDWIGRLPTTLLCYVGTCISMFLSLLSTSYIMFAVLRFFQSFFRAGITIAGYVLLMEIVAAQHQAEVGICIQFGWSFGFITLPAIAWFVRDWFWFQLVLSLSFLPFAFAYIFVPESPRWLLVKGKTDKLEKLLVKAAAINRREIKGDVRNLEMFKSGIKEEENKNQTFWEVLKIPKMRNRTFNMIYIWIVNAFLYYGLSYNTNDLAGNPYLNFFLAGLLEFPSYVLVFWSIKKWGRRPTLVYLMLIGGATYAADLPVPKDLPWMSTSLALMGKFCVTGSFGLLYLYTSEIFPTGVRNVTLGSCSMCARVGSILAPFMRDLGRATYPEVPNVLYTLLALTSGLLALALPETRGRDLPNTFQESESMGRSTDKPDKGNADNASVSLSET</sequence>
<feature type="transmembrane region" description="Helical" evidence="6">
    <location>
        <begin position="382"/>
        <end position="399"/>
    </location>
</feature>
<evidence type="ECO:0000313" key="8">
    <source>
        <dbReference type="EMBL" id="GFT50775.1"/>
    </source>
</evidence>
<dbReference type="CDD" id="cd17317">
    <property type="entry name" value="MFS_SLC22"/>
    <property type="match status" value="1"/>
</dbReference>
<evidence type="ECO:0000256" key="1">
    <source>
        <dbReference type="ARBA" id="ARBA00004141"/>
    </source>
</evidence>
<feature type="transmembrane region" description="Helical" evidence="6">
    <location>
        <begin position="153"/>
        <end position="178"/>
    </location>
</feature>
<dbReference type="PROSITE" id="PS50850">
    <property type="entry name" value="MFS"/>
    <property type="match status" value="1"/>
</dbReference>
<evidence type="ECO:0000256" key="6">
    <source>
        <dbReference type="SAM" id="Phobius"/>
    </source>
</evidence>
<accession>A0A8X6P6H6</accession>
<dbReference type="InterPro" id="IPR036259">
    <property type="entry name" value="MFS_trans_sf"/>
</dbReference>
<evidence type="ECO:0000256" key="4">
    <source>
        <dbReference type="ARBA" id="ARBA00023136"/>
    </source>
</evidence>
<protein>
    <submittedName>
        <fullName evidence="8">Organic cation transporter protein</fullName>
    </submittedName>
</protein>
<organism evidence="8 9">
    <name type="scientific">Nephila pilipes</name>
    <name type="common">Giant wood spider</name>
    <name type="synonym">Nephila maculata</name>
    <dbReference type="NCBI Taxonomy" id="299642"/>
    <lineage>
        <taxon>Eukaryota</taxon>
        <taxon>Metazoa</taxon>
        <taxon>Ecdysozoa</taxon>
        <taxon>Arthropoda</taxon>
        <taxon>Chelicerata</taxon>
        <taxon>Arachnida</taxon>
        <taxon>Araneae</taxon>
        <taxon>Araneomorphae</taxon>
        <taxon>Entelegynae</taxon>
        <taxon>Araneoidea</taxon>
        <taxon>Nephilidae</taxon>
        <taxon>Nephila</taxon>
    </lineage>
</organism>
<evidence type="ECO:0000256" key="5">
    <source>
        <dbReference type="SAM" id="MobiDB-lite"/>
    </source>
</evidence>
<keyword evidence="3 6" id="KW-1133">Transmembrane helix</keyword>
<keyword evidence="4 6" id="KW-0472">Membrane</keyword>
<reference evidence="8" key="1">
    <citation type="submission" date="2020-08" db="EMBL/GenBank/DDBJ databases">
        <title>Multicomponent nature underlies the extraordinary mechanical properties of spider dragline silk.</title>
        <authorList>
            <person name="Kono N."/>
            <person name="Nakamura H."/>
            <person name="Mori M."/>
            <person name="Yoshida Y."/>
            <person name="Ohtoshi R."/>
            <person name="Malay A.D."/>
            <person name="Moran D.A.P."/>
            <person name="Tomita M."/>
            <person name="Numata K."/>
            <person name="Arakawa K."/>
        </authorList>
    </citation>
    <scope>NUCLEOTIDE SEQUENCE</scope>
</reference>
<dbReference type="GO" id="GO:0022857">
    <property type="term" value="F:transmembrane transporter activity"/>
    <property type="evidence" value="ECO:0007669"/>
    <property type="project" value="InterPro"/>
</dbReference>
<dbReference type="Pfam" id="PF00083">
    <property type="entry name" value="Sugar_tr"/>
    <property type="match status" value="1"/>
</dbReference>
<feature type="compositionally biased region" description="Polar residues" evidence="5">
    <location>
        <begin position="520"/>
        <end position="529"/>
    </location>
</feature>
<evidence type="ECO:0000259" key="7">
    <source>
        <dbReference type="PROSITE" id="PS50850"/>
    </source>
</evidence>
<dbReference type="Gene3D" id="1.20.1250.20">
    <property type="entry name" value="MFS general substrate transporter like domains"/>
    <property type="match status" value="1"/>
</dbReference>
<feature type="transmembrane region" description="Helical" evidence="6">
    <location>
        <begin position="209"/>
        <end position="229"/>
    </location>
</feature>
<feature type="transmembrane region" description="Helical" evidence="6">
    <location>
        <begin position="235"/>
        <end position="255"/>
    </location>
</feature>
<keyword evidence="9" id="KW-1185">Reference proteome</keyword>
<feature type="compositionally biased region" description="Polar residues" evidence="5">
    <location>
        <begin position="499"/>
        <end position="509"/>
    </location>
</feature>
<name>A0A8X6P6H6_NEPPI</name>
<dbReference type="AlphaFoldDB" id="A0A8X6P6H6"/>